<dbReference type="PANTHER" id="PTHR15390:SF0">
    <property type="entry name" value="NEUROMEDIN-U"/>
    <property type="match status" value="1"/>
</dbReference>
<dbReference type="EMBL" id="KL390331">
    <property type="protein sequence ID" value="KFP91382.1"/>
    <property type="molecule type" value="Genomic_DNA"/>
</dbReference>
<dbReference type="Pfam" id="PF02070">
    <property type="entry name" value="NMU"/>
    <property type="match status" value="1"/>
</dbReference>
<organism evidence="2 3">
    <name type="scientific">Apaloderma vittatum</name>
    <name type="common">Bar-tailed trogon</name>
    <dbReference type="NCBI Taxonomy" id="57397"/>
    <lineage>
        <taxon>Eukaryota</taxon>
        <taxon>Metazoa</taxon>
        <taxon>Chordata</taxon>
        <taxon>Craniata</taxon>
        <taxon>Vertebrata</taxon>
        <taxon>Euteleostomi</taxon>
        <taxon>Archelosauria</taxon>
        <taxon>Archosauria</taxon>
        <taxon>Dinosauria</taxon>
        <taxon>Saurischia</taxon>
        <taxon>Theropoda</taxon>
        <taxon>Coelurosauria</taxon>
        <taxon>Aves</taxon>
        <taxon>Neognathae</taxon>
        <taxon>Neoaves</taxon>
        <taxon>Telluraves</taxon>
        <taxon>Coraciimorphae</taxon>
        <taxon>Trogoniformes</taxon>
        <taxon>Trogonidae</taxon>
        <taxon>Apaloderma</taxon>
    </lineage>
</organism>
<feature type="non-terminal residue" evidence="2">
    <location>
        <position position="1"/>
    </location>
</feature>
<dbReference type="GO" id="GO:0007218">
    <property type="term" value="P:neuropeptide signaling pathway"/>
    <property type="evidence" value="ECO:0007669"/>
    <property type="project" value="TreeGrafter"/>
</dbReference>
<accession>A0A091NQJ3</accession>
<evidence type="ECO:0000259" key="1">
    <source>
        <dbReference type="SMART" id="SM00084"/>
    </source>
</evidence>
<dbReference type="Proteomes" id="UP000054244">
    <property type="component" value="Unassembled WGS sequence"/>
</dbReference>
<keyword evidence="3" id="KW-1185">Reference proteome</keyword>
<dbReference type="GO" id="GO:0045987">
    <property type="term" value="P:positive regulation of smooth muscle contraction"/>
    <property type="evidence" value="ECO:0007669"/>
    <property type="project" value="TreeGrafter"/>
</dbReference>
<gene>
    <name evidence="2" type="ORF">N311_11905</name>
</gene>
<sequence>GVPMPSQALEADEDLQLWKEIDDACSAHVSRDTEPQASSALEELCFMVMGFLQKPQGLDEKDNTKRFLFHYSKTHDSGNSDIMEELQGPGGIQSRGYFFYRPRNGRRSVDFR</sequence>
<dbReference type="InterPro" id="IPR008200">
    <property type="entry name" value="NMU_C"/>
</dbReference>
<evidence type="ECO:0000313" key="3">
    <source>
        <dbReference type="Proteomes" id="UP000054244"/>
    </source>
</evidence>
<dbReference type="SMART" id="SM00084">
    <property type="entry name" value="NMU"/>
    <property type="match status" value="1"/>
</dbReference>
<dbReference type="PANTHER" id="PTHR15390">
    <property type="entry name" value="NEUROMEDIN-U"/>
    <property type="match status" value="1"/>
</dbReference>
<dbReference type="GO" id="GO:0050806">
    <property type="term" value="P:positive regulation of synaptic transmission"/>
    <property type="evidence" value="ECO:0007669"/>
    <property type="project" value="TreeGrafter"/>
</dbReference>
<name>A0A091NQJ3_APAVI</name>
<proteinExistence type="predicted"/>
<feature type="domain" description="Neuromedin U C-terminal" evidence="1">
    <location>
        <begin position="80"/>
        <end position="104"/>
    </location>
</feature>
<dbReference type="AlphaFoldDB" id="A0A091NQJ3"/>
<evidence type="ECO:0000313" key="2">
    <source>
        <dbReference type="EMBL" id="KFP91382.1"/>
    </source>
</evidence>
<dbReference type="GO" id="GO:0042922">
    <property type="term" value="F:neuromedin U receptor binding"/>
    <property type="evidence" value="ECO:0007669"/>
    <property type="project" value="InterPro"/>
</dbReference>
<protein>
    <submittedName>
        <fullName evidence="2">Neuromedin-U</fullName>
    </submittedName>
</protein>
<dbReference type="InterPro" id="IPR042384">
    <property type="entry name" value="NMU"/>
</dbReference>
<feature type="non-terminal residue" evidence="2">
    <location>
        <position position="112"/>
    </location>
</feature>
<dbReference type="GO" id="GO:0043195">
    <property type="term" value="C:terminal bouton"/>
    <property type="evidence" value="ECO:0007669"/>
    <property type="project" value="TreeGrafter"/>
</dbReference>
<reference evidence="2 3" key="1">
    <citation type="submission" date="2014-04" db="EMBL/GenBank/DDBJ databases">
        <title>Genome evolution of avian class.</title>
        <authorList>
            <person name="Zhang G."/>
            <person name="Li C."/>
        </authorList>
    </citation>
    <scope>NUCLEOTIDE SEQUENCE [LARGE SCALE GENOMIC DNA]</scope>
    <source>
        <strain evidence="2">BGI_N311</strain>
    </source>
</reference>